<keyword evidence="3" id="KW-1185">Reference proteome</keyword>
<keyword evidence="1" id="KW-0732">Signal</keyword>
<dbReference type="AlphaFoldDB" id="A0A420EFN7"/>
<organism evidence="2 3">
    <name type="scientific">Alginatibacterium sediminis</name>
    <dbReference type="NCBI Taxonomy" id="2164068"/>
    <lineage>
        <taxon>Bacteria</taxon>
        <taxon>Pseudomonadati</taxon>
        <taxon>Pseudomonadota</taxon>
        <taxon>Gammaproteobacteria</taxon>
        <taxon>Alteromonadales</taxon>
        <taxon>Alteromonadaceae</taxon>
        <taxon>Alginatibacterium</taxon>
    </lineage>
</organism>
<dbReference type="Proteomes" id="UP000286482">
    <property type="component" value="Unassembled WGS sequence"/>
</dbReference>
<evidence type="ECO:0000256" key="1">
    <source>
        <dbReference type="SAM" id="SignalP"/>
    </source>
</evidence>
<feature type="signal peptide" evidence="1">
    <location>
        <begin position="1"/>
        <end position="17"/>
    </location>
</feature>
<protein>
    <submittedName>
        <fullName evidence="2">Uncharacterized protein</fullName>
    </submittedName>
</protein>
<accession>A0A420EFN7</accession>
<proteinExistence type="predicted"/>
<comment type="caution">
    <text evidence="2">The sequence shown here is derived from an EMBL/GenBank/DDBJ whole genome shotgun (WGS) entry which is preliminary data.</text>
</comment>
<name>A0A420EFN7_9ALTE</name>
<sequence>MKSILLLLLCSPLMVNANRIVNLDTDTQEVWSGGYWSHGRSEGIYRLVVTGGGIEHYKTQLFVQ</sequence>
<gene>
    <name evidence="2" type="ORF">DBZ36_03350</name>
</gene>
<reference evidence="2 3" key="1">
    <citation type="submission" date="2018-09" db="EMBL/GenBank/DDBJ databases">
        <authorList>
            <person name="Wang Z."/>
        </authorList>
    </citation>
    <scope>NUCLEOTIDE SEQUENCE [LARGE SCALE GENOMIC DNA]</scope>
    <source>
        <strain evidence="2 3">ALS 81</strain>
    </source>
</reference>
<evidence type="ECO:0000313" key="2">
    <source>
        <dbReference type="EMBL" id="RKF19515.1"/>
    </source>
</evidence>
<feature type="chain" id="PRO_5019092930" evidence="1">
    <location>
        <begin position="18"/>
        <end position="64"/>
    </location>
</feature>
<evidence type="ECO:0000313" key="3">
    <source>
        <dbReference type="Proteomes" id="UP000286482"/>
    </source>
</evidence>
<dbReference type="EMBL" id="RAQO01000004">
    <property type="protein sequence ID" value="RKF19515.1"/>
    <property type="molecule type" value="Genomic_DNA"/>
</dbReference>